<reference evidence="9" key="1">
    <citation type="journal article" date="2020" name="Stud. Mycol.">
        <title>101 Dothideomycetes genomes: a test case for predicting lifestyles and emergence of pathogens.</title>
        <authorList>
            <person name="Haridas S."/>
            <person name="Albert R."/>
            <person name="Binder M."/>
            <person name="Bloem J."/>
            <person name="Labutti K."/>
            <person name="Salamov A."/>
            <person name="Andreopoulos B."/>
            <person name="Baker S."/>
            <person name="Barry K."/>
            <person name="Bills G."/>
            <person name="Bluhm B."/>
            <person name="Cannon C."/>
            <person name="Castanera R."/>
            <person name="Culley D."/>
            <person name="Daum C."/>
            <person name="Ezra D."/>
            <person name="Gonzalez J."/>
            <person name="Henrissat B."/>
            <person name="Kuo A."/>
            <person name="Liang C."/>
            <person name="Lipzen A."/>
            <person name="Lutzoni F."/>
            <person name="Magnuson J."/>
            <person name="Mondo S."/>
            <person name="Nolan M."/>
            <person name="Ohm R."/>
            <person name="Pangilinan J."/>
            <person name="Park H.-J."/>
            <person name="Ramirez L."/>
            <person name="Alfaro M."/>
            <person name="Sun H."/>
            <person name="Tritt A."/>
            <person name="Yoshinaga Y."/>
            <person name="Zwiers L.-H."/>
            <person name="Turgeon B."/>
            <person name="Goodwin S."/>
            <person name="Spatafora J."/>
            <person name="Crous P."/>
            <person name="Grigoriev I."/>
        </authorList>
    </citation>
    <scope>NUCLEOTIDE SEQUENCE</scope>
    <source>
        <strain evidence="9">CBS 675.92</strain>
    </source>
</reference>
<evidence type="ECO:0000256" key="2">
    <source>
        <dbReference type="ARBA" id="ARBA00012549"/>
    </source>
</evidence>
<dbReference type="GO" id="GO:0016787">
    <property type="term" value="F:hydrolase activity"/>
    <property type="evidence" value="ECO:0007669"/>
    <property type="project" value="UniProtKB-KW"/>
</dbReference>
<sequence length="117" mass="13191">TCPGTDNGQYGTYDRKEYTSNQVQAAVMIGVDLIKRGKTIGARQFPHAYRRLERLPFPCGNDNFEFPILTNGNRYAGEPVEAIPDRVVFEVKKKGKKDYIPCGVMRHRPNAGFLLCP</sequence>
<evidence type="ECO:0000256" key="8">
    <source>
        <dbReference type="ARBA" id="ARBA00034015"/>
    </source>
</evidence>
<name>A0A6A5URX8_9PLEO</name>
<dbReference type="OrthoDB" id="5425539at2759"/>
<organism evidence="9 10">
    <name type="scientific">Byssothecium circinans</name>
    <dbReference type="NCBI Taxonomy" id="147558"/>
    <lineage>
        <taxon>Eukaryota</taxon>
        <taxon>Fungi</taxon>
        <taxon>Dikarya</taxon>
        <taxon>Ascomycota</taxon>
        <taxon>Pezizomycotina</taxon>
        <taxon>Dothideomycetes</taxon>
        <taxon>Pleosporomycetidae</taxon>
        <taxon>Pleosporales</taxon>
        <taxon>Massarineae</taxon>
        <taxon>Massarinaceae</taxon>
        <taxon>Byssothecium</taxon>
    </lineage>
</organism>
<dbReference type="InterPro" id="IPR016191">
    <property type="entry name" value="Ribonuclease/ribotoxin"/>
</dbReference>
<evidence type="ECO:0000313" key="9">
    <source>
        <dbReference type="EMBL" id="KAF1963837.1"/>
    </source>
</evidence>
<evidence type="ECO:0000256" key="3">
    <source>
        <dbReference type="ARBA" id="ARBA00022722"/>
    </source>
</evidence>
<evidence type="ECO:0000313" key="10">
    <source>
        <dbReference type="Proteomes" id="UP000800035"/>
    </source>
</evidence>
<proteinExistence type="inferred from homology"/>
<feature type="non-terminal residue" evidence="9">
    <location>
        <position position="1"/>
    </location>
</feature>
<keyword evidence="6" id="KW-1015">Disulfide bond</keyword>
<protein>
    <recommendedName>
        <fullName evidence="2">ribonuclease T1</fullName>
        <ecNumber evidence="2">4.6.1.24</ecNumber>
    </recommendedName>
</protein>
<comment type="similarity">
    <text evidence="1">Belongs to the ribonuclease N1/T1 family.</text>
</comment>
<keyword evidence="5" id="KW-0378">Hydrolase</keyword>
<dbReference type="InterPro" id="IPR000026">
    <property type="entry name" value="N1-like"/>
</dbReference>
<evidence type="ECO:0000256" key="5">
    <source>
        <dbReference type="ARBA" id="ARBA00022801"/>
    </source>
</evidence>
<dbReference type="EC" id="4.6.1.24" evidence="2"/>
<evidence type="ECO:0000256" key="6">
    <source>
        <dbReference type="ARBA" id="ARBA00023157"/>
    </source>
</evidence>
<accession>A0A6A5URX8</accession>
<dbReference type="Proteomes" id="UP000800035">
    <property type="component" value="Unassembled WGS sequence"/>
</dbReference>
<evidence type="ECO:0000256" key="7">
    <source>
        <dbReference type="ARBA" id="ARBA00023239"/>
    </source>
</evidence>
<dbReference type="GO" id="GO:0046589">
    <property type="term" value="F:ribonuclease T1 activity"/>
    <property type="evidence" value="ECO:0007669"/>
    <property type="project" value="UniProtKB-EC"/>
</dbReference>
<evidence type="ECO:0000256" key="1">
    <source>
        <dbReference type="ARBA" id="ARBA00009006"/>
    </source>
</evidence>
<keyword evidence="10" id="KW-1185">Reference proteome</keyword>
<comment type="catalytic activity">
    <reaction evidence="8">
        <text>[RNA] containing guanosine + H2O = an [RNA fragment]-3'-guanosine-3'-phosphate + a 5'-hydroxy-ribonucleotide-3'-[RNA fragment].</text>
        <dbReference type="EC" id="4.6.1.24"/>
    </reaction>
</comment>
<dbReference type="PANTHER" id="PTHR42104">
    <property type="entry name" value="EXTRACELLULAR GUANYL-SPECIFIC RIBONUCLEASE RNTA (AFU_ORTHOLOGUE AFUA_4G03230)"/>
    <property type="match status" value="1"/>
</dbReference>
<gene>
    <name evidence="9" type="ORF">CC80DRAFT_356822</name>
</gene>
<dbReference type="PANTHER" id="PTHR42104:SF1">
    <property type="entry name" value="EXTRACELLULAR GUANYL-SPECIFIC RIBONUCLEASE RNTA (AFU_ORTHOLOGUE AFUA_4G03230)"/>
    <property type="match status" value="1"/>
</dbReference>
<dbReference type="AlphaFoldDB" id="A0A6A5URX8"/>
<keyword evidence="3" id="KW-0540">Nuclease</keyword>
<evidence type="ECO:0000256" key="4">
    <source>
        <dbReference type="ARBA" id="ARBA00022759"/>
    </source>
</evidence>
<dbReference type="Pfam" id="PF00545">
    <property type="entry name" value="Ribonuclease"/>
    <property type="match status" value="1"/>
</dbReference>
<dbReference type="GO" id="GO:0003723">
    <property type="term" value="F:RNA binding"/>
    <property type="evidence" value="ECO:0007669"/>
    <property type="project" value="InterPro"/>
</dbReference>
<keyword evidence="7" id="KW-0456">Lyase</keyword>
<dbReference type="EMBL" id="ML976977">
    <property type="protein sequence ID" value="KAF1963837.1"/>
    <property type="molecule type" value="Genomic_DNA"/>
</dbReference>
<dbReference type="Gene3D" id="3.10.450.30">
    <property type="entry name" value="Microbial ribonucleases"/>
    <property type="match status" value="1"/>
</dbReference>
<dbReference type="SUPFAM" id="SSF53933">
    <property type="entry name" value="Microbial ribonucleases"/>
    <property type="match status" value="1"/>
</dbReference>
<keyword evidence="4" id="KW-0255">Endonuclease</keyword>
<feature type="non-terminal residue" evidence="9">
    <location>
        <position position="117"/>
    </location>
</feature>